<evidence type="ECO:0000256" key="5">
    <source>
        <dbReference type="SAM" id="Phobius"/>
    </source>
</evidence>
<evidence type="ECO:0000256" key="4">
    <source>
        <dbReference type="ARBA" id="ARBA00023136"/>
    </source>
</evidence>
<gene>
    <name evidence="7" type="ORF">SAMN05421508_103221</name>
</gene>
<evidence type="ECO:0000313" key="7">
    <source>
        <dbReference type="EMBL" id="SOD93835.1"/>
    </source>
</evidence>
<dbReference type="Proteomes" id="UP000219621">
    <property type="component" value="Unassembled WGS sequence"/>
</dbReference>
<feature type="transmembrane region" description="Helical" evidence="5">
    <location>
        <begin position="110"/>
        <end position="128"/>
    </location>
</feature>
<keyword evidence="2 5" id="KW-0812">Transmembrane</keyword>
<protein>
    <submittedName>
        <fullName evidence="7">Uncharacterized membrane protein</fullName>
    </submittedName>
</protein>
<dbReference type="Pfam" id="PF07298">
    <property type="entry name" value="NnrU"/>
    <property type="match status" value="1"/>
</dbReference>
<evidence type="ECO:0000256" key="3">
    <source>
        <dbReference type="ARBA" id="ARBA00022989"/>
    </source>
</evidence>
<evidence type="ECO:0000256" key="2">
    <source>
        <dbReference type="ARBA" id="ARBA00022692"/>
    </source>
</evidence>
<evidence type="ECO:0000313" key="8">
    <source>
        <dbReference type="Proteomes" id="UP000219621"/>
    </source>
</evidence>
<proteinExistence type="predicted"/>
<keyword evidence="8" id="KW-1185">Reference proteome</keyword>
<feature type="transmembrane region" description="Helical" evidence="5">
    <location>
        <begin position="206"/>
        <end position="228"/>
    </location>
</feature>
<dbReference type="EMBL" id="OCNJ01000003">
    <property type="protein sequence ID" value="SOD93835.1"/>
    <property type="molecule type" value="Genomic_DNA"/>
</dbReference>
<dbReference type="GO" id="GO:0016020">
    <property type="term" value="C:membrane"/>
    <property type="evidence" value="ECO:0007669"/>
    <property type="project" value="UniProtKB-SubCell"/>
</dbReference>
<name>A0A286GE83_9PROT</name>
<accession>A0A286GE83</accession>
<feature type="transmembrane region" description="Helical" evidence="5">
    <location>
        <begin position="35"/>
        <end position="55"/>
    </location>
</feature>
<evidence type="ECO:0000259" key="6">
    <source>
        <dbReference type="Pfam" id="PF07298"/>
    </source>
</evidence>
<feature type="domain" description="NnrU" evidence="6">
    <location>
        <begin position="4"/>
        <end position="224"/>
    </location>
</feature>
<feature type="transmembrane region" description="Helical" evidence="5">
    <location>
        <begin position="67"/>
        <end position="90"/>
    </location>
</feature>
<dbReference type="RefSeq" id="WP_097278597.1">
    <property type="nucleotide sequence ID" value="NZ_OCNJ01000003.1"/>
</dbReference>
<reference evidence="7 8" key="1">
    <citation type="submission" date="2017-09" db="EMBL/GenBank/DDBJ databases">
        <authorList>
            <person name="Ehlers B."/>
            <person name="Leendertz F.H."/>
        </authorList>
    </citation>
    <scope>NUCLEOTIDE SEQUENCE [LARGE SCALE GENOMIC DNA]</scope>
    <source>
        <strain evidence="7 8">USBA 140</strain>
    </source>
</reference>
<keyword evidence="3 5" id="KW-1133">Transmembrane helix</keyword>
<evidence type="ECO:0000256" key="1">
    <source>
        <dbReference type="ARBA" id="ARBA00004141"/>
    </source>
</evidence>
<comment type="subcellular location">
    <subcellularLocation>
        <location evidence="1">Membrane</location>
        <topology evidence="1">Multi-pass membrane protein</topology>
    </subcellularLocation>
</comment>
<keyword evidence="4 5" id="KW-0472">Membrane</keyword>
<feature type="transmembrane region" description="Helical" evidence="5">
    <location>
        <begin position="140"/>
        <end position="157"/>
    </location>
</feature>
<organism evidence="7 8">
    <name type="scientific">Caenispirillum bisanense</name>
    <dbReference type="NCBI Taxonomy" id="414052"/>
    <lineage>
        <taxon>Bacteria</taxon>
        <taxon>Pseudomonadati</taxon>
        <taxon>Pseudomonadota</taxon>
        <taxon>Alphaproteobacteria</taxon>
        <taxon>Rhodospirillales</taxon>
        <taxon>Novispirillaceae</taxon>
        <taxon>Caenispirillum</taxon>
    </lineage>
</organism>
<dbReference type="InterPro" id="IPR009915">
    <property type="entry name" value="NnrU_dom"/>
</dbReference>
<dbReference type="OrthoDB" id="5293641at2"/>
<sequence>MTQLLLAVAVFLLTHSLPAARPLRSRLIATVGRGPYMAGYSALSLLVLAWVGWAYATAPYVPVRDYVGATAWVPLVLMPVACILGVAALTQPNPLSVAVRSRGFDPDRPGVTAVVRHPLIWAFILWAGSHLIANEDLASLILFGLLLALSLAGPLAVDAKARRGLGEAEWRRLAARTSAWPLAAPLTGRVRWRDAWPGWVPVAAGLLLYVALLHLHGPVIGVVPWAGLS</sequence>
<dbReference type="AlphaFoldDB" id="A0A286GE83"/>